<accession>A0A6C0K187</accession>
<dbReference type="EMBL" id="MN740773">
    <property type="protein sequence ID" value="QHU10911.1"/>
    <property type="molecule type" value="Genomic_DNA"/>
</dbReference>
<dbReference type="SUPFAM" id="SSF51735">
    <property type="entry name" value="NAD(P)-binding Rossmann-fold domains"/>
    <property type="match status" value="1"/>
</dbReference>
<evidence type="ECO:0000259" key="1">
    <source>
        <dbReference type="Pfam" id="PF01658"/>
    </source>
</evidence>
<dbReference type="InterPro" id="IPR013021">
    <property type="entry name" value="Myo-inos-1-P_Synthase_GAPDH"/>
</dbReference>
<dbReference type="InterPro" id="IPR036291">
    <property type="entry name" value="NAD(P)-bd_dom_sf"/>
</dbReference>
<reference evidence="2" key="1">
    <citation type="journal article" date="2020" name="Nature">
        <title>Giant virus diversity and host interactions through global metagenomics.</title>
        <authorList>
            <person name="Schulz F."/>
            <person name="Roux S."/>
            <person name="Paez-Espino D."/>
            <person name="Jungbluth S."/>
            <person name="Walsh D.A."/>
            <person name="Denef V.J."/>
            <person name="McMahon K.D."/>
            <person name="Konstantinidis K.T."/>
            <person name="Eloe-Fadrosh E.A."/>
            <person name="Kyrpides N.C."/>
            <person name="Woyke T."/>
        </authorList>
    </citation>
    <scope>NUCLEOTIDE SEQUENCE</scope>
    <source>
        <strain evidence="2">GVMAG-S-1101165-83</strain>
    </source>
</reference>
<dbReference type="Gene3D" id="3.40.50.720">
    <property type="entry name" value="NAD(P)-binding Rossmann-like Domain"/>
    <property type="match status" value="1"/>
</dbReference>
<dbReference type="Pfam" id="PF01658">
    <property type="entry name" value="Inos-1-P_synth"/>
    <property type="match status" value="1"/>
</dbReference>
<dbReference type="GO" id="GO:0004512">
    <property type="term" value="F:inositol-3-phosphate synthase activity"/>
    <property type="evidence" value="ECO:0007669"/>
    <property type="project" value="TreeGrafter"/>
</dbReference>
<name>A0A6C0K187_9ZZZZ</name>
<proteinExistence type="predicted"/>
<sequence length="394" mass="43834">MQGSKKNIRVAILGIGNCCSSLYQGLHFYKNNTECTGLMKKDIGGYLVENVEVVLAFDVDKRKVGKPLKYAIVEKPNCTPLFLSMEKMEDGPIVKMGTIMDGVCEITNSNTSNFSPDETFILSDEPEIKKEEMVSLLIDNKIDILINYLPVGSQKATEYYAECCIESKTSFLNCIPVFIASDPSWEQKFVDANIPIIGDDMKSQFGASVLSQMIQELAILRGHKVKCHIQRNIGGNTDFLNMTDKSRVQSKKISKENVLTSQDKINNVSSNTFFHAGPSEYIAYYKDNKIANFHVELEGFMGSPVVLDAQLSVYDSPNSAGVVIDAIRYLKVARELGLRGSLRGPSSFTQKSPPVQQTLANSIQECNDLANRKINDTLKPQTQHYIVAQNLNKN</sequence>
<dbReference type="PANTHER" id="PTHR43125">
    <property type="entry name" value="INOSITOL-3-PHOSPHATE SYNTHASE"/>
    <property type="match status" value="1"/>
</dbReference>
<dbReference type="Gene3D" id="3.30.360.10">
    <property type="entry name" value="Dihydrodipicolinate Reductase, domain 2"/>
    <property type="match status" value="1"/>
</dbReference>
<protein>
    <recommendedName>
        <fullName evidence="1">Myo-inositol-1-phosphate synthase GAPDH-like domain-containing protein</fullName>
    </recommendedName>
</protein>
<dbReference type="InterPro" id="IPR052199">
    <property type="entry name" value="MIPS"/>
</dbReference>
<dbReference type="GO" id="GO:0006021">
    <property type="term" value="P:inositol biosynthetic process"/>
    <property type="evidence" value="ECO:0007669"/>
    <property type="project" value="TreeGrafter"/>
</dbReference>
<dbReference type="PANTHER" id="PTHR43125:SF1">
    <property type="entry name" value="INOSITOL-3-PHOSPHATE SYNTHASE"/>
    <property type="match status" value="1"/>
</dbReference>
<dbReference type="AlphaFoldDB" id="A0A6C0K187"/>
<evidence type="ECO:0000313" key="2">
    <source>
        <dbReference type="EMBL" id="QHU10911.1"/>
    </source>
</evidence>
<organism evidence="2">
    <name type="scientific">viral metagenome</name>
    <dbReference type="NCBI Taxonomy" id="1070528"/>
    <lineage>
        <taxon>unclassified sequences</taxon>
        <taxon>metagenomes</taxon>
        <taxon>organismal metagenomes</taxon>
    </lineage>
</organism>
<dbReference type="SUPFAM" id="SSF55347">
    <property type="entry name" value="Glyceraldehyde-3-phosphate dehydrogenase-like, C-terminal domain"/>
    <property type="match status" value="1"/>
</dbReference>
<feature type="domain" description="Myo-inositol-1-phosphate synthase GAPDH-like" evidence="1">
    <location>
        <begin position="206"/>
        <end position="316"/>
    </location>
</feature>